<keyword evidence="6" id="KW-0963">Cytoplasm</keyword>
<dbReference type="Proteomes" id="UP000051236">
    <property type="component" value="Unassembled WGS sequence"/>
</dbReference>
<feature type="binding site" evidence="6">
    <location>
        <position position="86"/>
    </location>
    <ligand>
        <name>substrate</name>
    </ligand>
</feature>
<proteinExistence type="inferred from homology"/>
<organism evidence="8 9">
    <name type="scientific">Agrilactobacillus composti DSM 18527 = JCM 14202</name>
    <dbReference type="NCBI Taxonomy" id="1423734"/>
    <lineage>
        <taxon>Bacteria</taxon>
        <taxon>Bacillati</taxon>
        <taxon>Bacillota</taxon>
        <taxon>Bacilli</taxon>
        <taxon>Lactobacillales</taxon>
        <taxon>Lactobacillaceae</taxon>
        <taxon>Agrilactobacillus</taxon>
    </lineage>
</organism>
<accession>A0A0R1XM91</accession>
<name>A0A0R1XM91_9LACO</name>
<feature type="binding site" evidence="6">
    <location>
        <position position="379"/>
    </location>
    <ligand>
        <name>Mg(2+)</name>
        <dbReference type="ChEBI" id="CHEBI:18420"/>
    </ligand>
</feature>
<keyword evidence="6" id="KW-0479">Metal-binding</keyword>
<dbReference type="HAMAP" id="MF_00020">
    <property type="entry name" value="Acetate_kinase"/>
    <property type="match status" value="1"/>
</dbReference>
<comment type="pathway">
    <text evidence="6">Metabolic intermediate biosynthesis; acetyl-CoA biosynthesis; acetyl-CoA from acetate: step 1/2.</text>
</comment>
<dbReference type="GO" id="GO:0000287">
    <property type="term" value="F:magnesium ion binding"/>
    <property type="evidence" value="ECO:0007669"/>
    <property type="project" value="UniProtKB-UniRule"/>
</dbReference>
<feature type="site" description="Transition state stabilizer" evidence="6">
    <location>
        <position position="175"/>
    </location>
</feature>
<evidence type="ECO:0000256" key="4">
    <source>
        <dbReference type="ARBA" id="ARBA00022777"/>
    </source>
</evidence>
<reference evidence="8 9" key="1">
    <citation type="journal article" date="2015" name="Genome Announc.">
        <title>Expanding the biotechnology potential of lactobacilli through comparative genomics of 213 strains and associated genera.</title>
        <authorList>
            <person name="Sun Z."/>
            <person name="Harris H.M."/>
            <person name="McCann A."/>
            <person name="Guo C."/>
            <person name="Argimon S."/>
            <person name="Zhang W."/>
            <person name="Yang X."/>
            <person name="Jeffery I.B."/>
            <person name="Cooney J.C."/>
            <person name="Kagawa T.F."/>
            <person name="Liu W."/>
            <person name="Song Y."/>
            <person name="Salvetti E."/>
            <person name="Wrobel A."/>
            <person name="Rasinkangas P."/>
            <person name="Parkhill J."/>
            <person name="Rea M.C."/>
            <person name="O'Sullivan O."/>
            <person name="Ritari J."/>
            <person name="Douillard F.P."/>
            <person name="Paul Ross R."/>
            <person name="Yang R."/>
            <person name="Briner A.E."/>
            <person name="Felis G.E."/>
            <person name="de Vos W.M."/>
            <person name="Barrangou R."/>
            <person name="Klaenhammer T.R."/>
            <person name="Caufield P.W."/>
            <person name="Cui Y."/>
            <person name="Zhang H."/>
            <person name="O'Toole P.W."/>
        </authorList>
    </citation>
    <scope>NUCLEOTIDE SEQUENCE [LARGE SCALE GENOMIC DNA]</scope>
    <source>
        <strain evidence="8 9">DSM 18527</strain>
    </source>
</reference>
<dbReference type="EC" id="2.7.2.1" evidence="6"/>
<evidence type="ECO:0000313" key="8">
    <source>
        <dbReference type="EMBL" id="KRM31025.1"/>
    </source>
</evidence>
<keyword evidence="5 6" id="KW-0067">ATP-binding</keyword>
<dbReference type="AlphaFoldDB" id="A0A0R1XM91"/>
<dbReference type="CDD" id="cd24010">
    <property type="entry name" value="ASKHA_NBD_AcK_PK"/>
    <property type="match status" value="1"/>
</dbReference>
<feature type="binding site" evidence="6">
    <location>
        <position position="11"/>
    </location>
    <ligand>
        <name>ATP</name>
        <dbReference type="ChEBI" id="CHEBI:30616"/>
    </ligand>
</feature>
<comment type="cofactor">
    <cofactor evidence="6">
        <name>Mg(2+)</name>
        <dbReference type="ChEBI" id="CHEBI:18420"/>
    </cofactor>
    <cofactor evidence="6">
        <name>Mn(2+)</name>
        <dbReference type="ChEBI" id="CHEBI:29035"/>
    </cofactor>
    <text evidence="6">Mg(2+). Can also accept Mn(2+).</text>
</comment>
<evidence type="ECO:0000256" key="2">
    <source>
        <dbReference type="ARBA" id="ARBA00022679"/>
    </source>
</evidence>
<dbReference type="EMBL" id="AZGA01000084">
    <property type="protein sequence ID" value="KRM31025.1"/>
    <property type="molecule type" value="Genomic_DNA"/>
</dbReference>
<dbReference type="PANTHER" id="PTHR21060:SF15">
    <property type="entry name" value="ACETATE KINASE-RELATED"/>
    <property type="match status" value="1"/>
</dbReference>
<keyword evidence="4 6" id="KW-0418">Kinase</keyword>
<keyword evidence="6" id="KW-0460">Magnesium</keyword>
<evidence type="ECO:0000256" key="3">
    <source>
        <dbReference type="ARBA" id="ARBA00022741"/>
    </source>
</evidence>
<feature type="binding site" evidence="6">
    <location>
        <position position="4"/>
    </location>
    <ligand>
        <name>Mg(2+)</name>
        <dbReference type="ChEBI" id="CHEBI:18420"/>
    </ligand>
</feature>
<dbReference type="SUPFAM" id="SSF53067">
    <property type="entry name" value="Actin-like ATPase domain"/>
    <property type="match status" value="2"/>
</dbReference>
<gene>
    <name evidence="6" type="primary">ackA</name>
    <name evidence="8" type="ORF">FC83_GL001026</name>
</gene>
<dbReference type="PRINTS" id="PR00471">
    <property type="entry name" value="ACETATEKNASE"/>
</dbReference>
<dbReference type="InterPro" id="IPR023865">
    <property type="entry name" value="Aliphatic_acid_kinase_CS"/>
</dbReference>
<keyword evidence="3 6" id="KW-0547">Nucleotide-binding</keyword>
<comment type="subunit">
    <text evidence="6">Homodimer.</text>
</comment>
<dbReference type="Gene3D" id="3.30.420.40">
    <property type="match status" value="2"/>
</dbReference>
<dbReference type="eggNOG" id="COG0282">
    <property type="taxonomic scope" value="Bacteria"/>
</dbReference>
<dbReference type="InterPro" id="IPR043129">
    <property type="entry name" value="ATPase_NBD"/>
</dbReference>
<dbReference type="NCBIfam" id="TIGR00016">
    <property type="entry name" value="ackA"/>
    <property type="match status" value="1"/>
</dbReference>
<dbReference type="GO" id="GO:0005524">
    <property type="term" value="F:ATP binding"/>
    <property type="evidence" value="ECO:0007669"/>
    <property type="project" value="UniProtKB-KW"/>
</dbReference>
<dbReference type="InterPro" id="IPR004372">
    <property type="entry name" value="Ac/propionate_kinase"/>
</dbReference>
<comment type="function">
    <text evidence="6">Catalyzes the formation of acetyl phosphate from acetate and ATP. Can also catalyze the reverse reaction.</text>
</comment>
<sequence length="399" mass="43816">MAVNAGSSTLKWQLFDMPSETKIAGGMIDRLGHENARFIAEYGDGQKFEKQEAITTNELAAAKILTRLKELGIVQHLEEIQGVGHRVVAGGELFKGSTRVTPQVIDQINQLTEYAPLHNPIQAYYINVFTELLPHATQVAVFDTAFFSTLEPEDYLYSVDLDYYKQFRARKYGAHGTSHRYVAARAAELMGKPLEDLKLITLHLGSGASISAIDGGKAIDTSMGFTPLAGITMGTRSGDIDPSLIPFLMKKLGLTDINDFIDILNSKSGLLGISGLSADMRDLEDTEATNERSALALKIFVNRVVKYVGAYVARLGGVDGIVFTAGSGENGIDLRQRIGDQLSAFGVQIDPERNHVRGKERLISPDDASVQAFVIPTNEELMISRDTYHLHQEDLEKQR</sequence>
<feature type="active site" description="Proton donor/acceptor" evidence="6">
    <location>
        <position position="143"/>
    </location>
</feature>
<dbReference type="PANTHER" id="PTHR21060">
    <property type="entry name" value="ACETATE KINASE"/>
    <property type="match status" value="1"/>
</dbReference>
<evidence type="ECO:0000256" key="5">
    <source>
        <dbReference type="ARBA" id="ARBA00022840"/>
    </source>
</evidence>
<dbReference type="GO" id="GO:0005737">
    <property type="term" value="C:cytoplasm"/>
    <property type="evidence" value="ECO:0007669"/>
    <property type="project" value="UniProtKB-SubCell"/>
</dbReference>
<comment type="caution">
    <text evidence="6">Lacks conserved residue(s) required for the propagation of feature annotation.</text>
</comment>
<dbReference type="Pfam" id="PF00871">
    <property type="entry name" value="Acetate_kinase"/>
    <property type="match status" value="1"/>
</dbReference>
<evidence type="ECO:0000256" key="6">
    <source>
        <dbReference type="HAMAP-Rule" id="MF_00020"/>
    </source>
</evidence>
<comment type="similarity">
    <text evidence="1 6 7">Belongs to the acetokinase family.</text>
</comment>
<dbReference type="GO" id="GO:0006085">
    <property type="term" value="P:acetyl-CoA biosynthetic process"/>
    <property type="evidence" value="ECO:0007669"/>
    <property type="project" value="UniProtKB-UniRule"/>
</dbReference>
<dbReference type="PATRIC" id="fig|1423734.3.peg.1041"/>
<dbReference type="UniPathway" id="UPA00340">
    <property type="reaction ID" value="UER00458"/>
</dbReference>
<feature type="site" description="Transition state stabilizer" evidence="6">
    <location>
        <position position="236"/>
    </location>
</feature>
<dbReference type="GO" id="GO:0008776">
    <property type="term" value="F:acetate kinase activity"/>
    <property type="evidence" value="ECO:0007669"/>
    <property type="project" value="UniProtKB-UniRule"/>
</dbReference>
<dbReference type="PROSITE" id="PS01076">
    <property type="entry name" value="ACETATE_KINASE_2"/>
    <property type="match status" value="1"/>
</dbReference>
<comment type="subcellular location">
    <subcellularLocation>
        <location evidence="6">Cytoplasm</location>
    </subcellularLocation>
</comment>
<dbReference type="STRING" id="1423734.FC83_GL001026"/>
<keyword evidence="9" id="KW-1185">Reference proteome</keyword>
<feature type="binding site" evidence="6">
    <location>
        <begin position="279"/>
        <end position="281"/>
    </location>
    <ligand>
        <name>ATP</name>
        <dbReference type="ChEBI" id="CHEBI:30616"/>
    </ligand>
</feature>
<dbReference type="InterPro" id="IPR000890">
    <property type="entry name" value="Aliphatic_acid_kin_short-chain"/>
</dbReference>
<evidence type="ECO:0000256" key="1">
    <source>
        <dbReference type="ARBA" id="ARBA00008748"/>
    </source>
</evidence>
<evidence type="ECO:0000256" key="7">
    <source>
        <dbReference type="RuleBase" id="RU003835"/>
    </source>
</evidence>
<keyword evidence="2 6" id="KW-0808">Transferase</keyword>
<dbReference type="GO" id="GO:0006083">
    <property type="term" value="P:acetate metabolic process"/>
    <property type="evidence" value="ECO:0007669"/>
    <property type="project" value="TreeGrafter"/>
</dbReference>
<evidence type="ECO:0000313" key="9">
    <source>
        <dbReference type="Proteomes" id="UP000051236"/>
    </source>
</evidence>
<feature type="binding site" evidence="6">
    <location>
        <begin position="203"/>
        <end position="207"/>
    </location>
    <ligand>
        <name>ATP</name>
        <dbReference type="ChEBI" id="CHEBI:30616"/>
    </ligand>
</feature>
<dbReference type="PIRSF" id="PIRSF000722">
    <property type="entry name" value="Acetate_prop_kin"/>
    <property type="match status" value="1"/>
</dbReference>
<comment type="catalytic activity">
    <reaction evidence="6">
        <text>acetate + ATP = acetyl phosphate + ADP</text>
        <dbReference type="Rhea" id="RHEA:11352"/>
        <dbReference type="ChEBI" id="CHEBI:22191"/>
        <dbReference type="ChEBI" id="CHEBI:30089"/>
        <dbReference type="ChEBI" id="CHEBI:30616"/>
        <dbReference type="ChEBI" id="CHEBI:456216"/>
        <dbReference type="EC" id="2.7.2.1"/>
    </reaction>
</comment>
<comment type="caution">
    <text evidence="8">The sequence shown here is derived from an EMBL/GenBank/DDBJ whole genome shotgun (WGS) entry which is preliminary data.</text>
</comment>
<protein>
    <recommendedName>
        <fullName evidence="6">Acetate kinase</fullName>
        <ecNumber evidence="6">2.7.2.1</ecNumber>
    </recommendedName>
    <alternativeName>
        <fullName evidence="6">Acetokinase</fullName>
    </alternativeName>
</protein>